<feature type="transmembrane region" description="Helical" evidence="13">
    <location>
        <begin position="71"/>
        <end position="89"/>
    </location>
</feature>
<dbReference type="InterPro" id="IPR005804">
    <property type="entry name" value="FA_desaturase_dom"/>
</dbReference>
<dbReference type="STRING" id="6265.A0A0B2V9R7"/>
<evidence type="ECO:0000256" key="8">
    <source>
        <dbReference type="ARBA" id="ARBA00023004"/>
    </source>
</evidence>
<keyword evidence="9" id="KW-0443">Lipid metabolism</keyword>
<sequence>MNGVDYQALKVAEEQFLAPDYEEIAKINEQANKEKFVASIVWRNVGLFLGLHILAVVGFYQLIFIAKWSTVYWTIACWLVNVLGITAAAHRLWSHRSYKATWIARLFFMLCNNDIIEWSRDHRCHHKWTDTNADPHNTKRGLFFSHMGWLLVRKHPEVKRKGAQLDLSDLYSDSILMFQRRYYKLLVLLFCFLIPTAVPVYFWKETTFTAFVTAAAFRYCFCLHETWLINSAAHKFGFKPYDANISPTDSYWLAIVAAGEGGHNYHHVFPQDYRTSEYSWIYNITRVIIDAMATVGIVYDRKIVPQEIIERQKARQVMRDKSG</sequence>
<comment type="caution">
    <text evidence="15">The sequence shown here is derived from an EMBL/GenBank/DDBJ whole genome shotgun (WGS) entry which is preliminary data.</text>
</comment>
<dbReference type="PANTHER" id="PTHR11351:SF31">
    <property type="entry name" value="DESATURASE 1, ISOFORM A-RELATED"/>
    <property type="match status" value="1"/>
</dbReference>
<feature type="domain" description="Fatty acid desaturase" evidence="14">
    <location>
        <begin position="72"/>
        <end position="271"/>
    </location>
</feature>
<dbReference type="OrthoDB" id="10260134at2759"/>
<feature type="transmembrane region" description="Helical" evidence="13">
    <location>
        <begin position="45"/>
        <end position="65"/>
    </location>
</feature>
<proteinExistence type="inferred from homology"/>
<dbReference type="Proteomes" id="UP000031036">
    <property type="component" value="Unassembled WGS sequence"/>
</dbReference>
<evidence type="ECO:0000256" key="4">
    <source>
        <dbReference type="ARBA" id="ARBA00022692"/>
    </source>
</evidence>
<keyword evidence="5" id="KW-0276">Fatty acid metabolism</keyword>
<dbReference type="PRINTS" id="PR00075">
    <property type="entry name" value="FACDDSATRASE"/>
</dbReference>
<dbReference type="GO" id="GO:0005789">
    <property type="term" value="C:endoplasmic reticulum membrane"/>
    <property type="evidence" value="ECO:0007669"/>
    <property type="project" value="TreeGrafter"/>
</dbReference>
<keyword evidence="10 13" id="KW-0472">Membrane</keyword>
<gene>
    <name evidence="15" type="primary">SCD</name>
    <name evidence="15" type="ORF">Tcan_17215</name>
</gene>
<name>A0A0B2V9R7_TOXCA</name>
<dbReference type="GO" id="GO:0005506">
    <property type="term" value="F:iron ion binding"/>
    <property type="evidence" value="ECO:0007669"/>
    <property type="project" value="TreeGrafter"/>
</dbReference>
<keyword evidence="4 12" id="KW-0812">Transmembrane</keyword>
<keyword evidence="7 12" id="KW-0560">Oxidoreductase</keyword>
<evidence type="ECO:0000256" key="6">
    <source>
        <dbReference type="ARBA" id="ARBA00022989"/>
    </source>
</evidence>
<dbReference type="AlphaFoldDB" id="A0A0B2V9R7"/>
<evidence type="ECO:0000313" key="16">
    <source>
        <dbReference type="Proteomes" id="UP000031036"/>
    </source>
</evidence>
<comment type="domain">
    <text evidence="12">The histidine box domains are involved in binding the catalytic metal ions.</text>
</comment>
<feature type="transmembrane region" description="Helical" evidence="13">
    <location>
        <begin position="182"/>
        <end position="202"/>
    </location>
</feature>
<keyword evidence="16" id="KW-1185">Reference proteome</keyword>
<accession>A0A0B2V9R7</accession>
<keyword evidence="6 13" id="KW-1133">Transmembrane helix</keyword>
<protein>
    <submittedName>
        <fullName evidence="15">Acyl-CoA desaturase</fullName>
    </submittedName>
</protein>
<dbReference type="Pfam" id="PF00487">
    <property type="entry name" value="FA_desaturase"/>
    <property type="match status" value="1"/>
</dbReference>
<dbReference type="EMBL" id="JPKZ01002144">
    <property type="protein sequence ID" value="KHN78238.1"/>
    <property type="molecule type" value="Genomic_DNA"/>
</dbReference>
<keyword evidence="8" id="KW-0408">Iron</keyword>
<evidence type="ECO:0000256" key="13">
    <source>
        <dbReference type="SAM" id="Phobius"/>
    </source>
</evidence>
<dbReference type="OMA" id="WHISFTT"/>
<organism evidence="15 16">
    <name type="scientific">Toxocara canis</name>
    <name type="common">Canine roundworm</name>
    <dbReference type="NCBI Taxonomy" id="6265"/>
    <lineage>
        <taxon>Eukaryota</taxon>
        <taxon>Metazoa</taxon>
        <taxon>Ecdysozoa</taxon>
        <taxon>Nematoda</taxon>
        <taxon>Chromadorea</taxon>
        <taxon>Rhabditida</taxon>
        <taxon>Spirurina</taxon>
        <taxon>Ascaridomorpha</taxon>
        <taxon>Ascaridoidea</taxon>
        <taxon>Toxocaridae</taxon>
        <taxon>Toxocara</taxon>
    </lineage>
</organism>
<comment type="cofactor">
    <cofactor evidence="12">
        <name>Fe(2+)</name>
        <dbReference type="ChEBI" id="CHEBI:29033"/>
    </cofactor>
</comment>
<dbReference type="GO" id="GO:0004768">
    <property type="term" value="F:stearoyl-CoA 9-desaturase activity"/>
    <property type="evidence" value="ECO:0007669"/>
    <property type="project" value="TreeGrafter"/>
</dbReference>
<evidence type="ECO:0000256" key="3">
    <source>
        <dbReference type="ARBA" id="ARBA00022516"/>
    </source>
</evidence>
<evidence type="ECO:0000256" key="5">
    <source>
        <dbReference type="ARBA" id="ARBA00022832"/>
    </source>
</evidence>
<evidence type="ECO:0000256" key="12">
    <source>
        <dbReference type="RuleBase" id="RU000581"/>
    </source>
</evidence>
<comment type="subcellular location">
    <subcellularLocation>
        <location evidence="1">Membrane</location>
        <topology evidence="1">Multi-pass membrane protein</topology>
    </subcellularLocation>
</comment>
<evidence type="ECO:0000256" key="11">
    <source>
        <dbReference type="ARBA" id="ARBA00023160"/>
    </source>
</evidence>
<evidence type="ECO:0000256" key="10">
    <source>
        <dbReference type="ARBA" id="ARBA00023136"/>
    </source>
</evidence>
<evidence type="ECO:0000256" key="1">
    <source>
        <dbReference type="ARBA" id="ARBA00004141"/>
    </source>
</evidence>
<dbReference type="PANTHER" id="PTHR11351">
    <property type="entry name" value="ACYL-COA DESATURASE"/>
    <property type="match status" value="1"/>
</dbReference>
<dbReference type="InterPro" id="IPR015876">
    <property type="entry name" value="Acyl-CoA_DS"/>
</dbReference>
<evidence type="ECO:0000256" key="9">
    <source>
        <dbReference type="ARBA" id="ARBA00023098"/>
    </source>
</evidence>
<evidence type="ECO:0000259" key="14">
    <source>
        <dbReference type="Pfam" id="PF00487"/>
    </source>
</evidence>
<comment type="similarity">
    <text evidence="2 12">Belongs to the fatty acid desaturase type 1 family.</text>
</comment>
<keyword evidence="11 12" id="KW-0275">Fatty acid biosynthesis</keyword>
<dbReference type="GO" id="GO:0006636">
    <property type="term" value="P:unsaturated fatty acid biosynthetic process"/>
    <property type="evidence" value="ECO:0007669"/>
    <property type="project" value="TreeGrafter"/>
</dbReference>
<evidence type="ECO:0000256" key="2">
    <source>
        <dbReference type="ARBA" id="ARBA00009295"/>
    </source>
</evidence>
<reference evidence="15 16" key="1">
    <citation type="submission" date="2014-11" db="EMBL/GenBank/DDBJ databases">
        <title>Genetic blueprint of the zoonotic pathogen Toxocara canis.</title>
        <authorList>
            <person name="Zhu X.-Q."/>
            <person name="Korhonen P.K."/>
            <person name="Cai H."/>
            <person name="Young N.D."/>
            <person name="Nejsum P."/>
            <person name="von Samson-Himmelstjerna G."/>
            <person name="Boag P.R."/>
            <person name="Tan P."/>
            <person name="Li Q."/>
            <person name="Min J."/>
            <person name="Yang Y."/>
            <person name="Wang X."/>
            <person name="Fang X."/>
            <person name="Hall R.S."/>
            <person name="Hofmann A."/>
            <person name="Sternberg P.W."/>
            <person name="Jex A.R."/>
            <person name="Gasser R.B."/>
        </authorList>
    </citation>
    <scope>NUCLEOTIDE SEQUENCE [LARGE SCALE GENOMIC DNA]</scope>
    <source>
        <strain evidence="15">PN_DK_2014</strain>
    </source>
</reference>
<evidence type="ECO:0000256" key="7">
    <source>
        <dbReference type="ARBA" id="ARBA00023002"/>
    </source>
</evidence>
<dbReference type="CDD" id="cd03505">
    <property type="entry name" value="Delta9-FADS-like"/>
    <property type="match status" value="1"/>
</dbReference>
<keyword evidence="3 12" id="KW-0444">Lipid biosynthesis</keyword>
<evidence type="ECO:0000313" key="15">
    <source>
        <dbReference type="EMBL" id="KHN78238.1"/>
    </source>
</evidence>